<evidence type="ECO:0000313" key="3">
    <source>
        <dbReference type="Proteomes" id="UP000299102"/>
    </source>
</evidence>
<evidence type="ECO:0000313" key="2">
    <source>
        <dbReference type="EMBL" id="GBP15791.1"/>
    </source>
</evidence>
<keyword evidence="3" id="KW-1185">Reference proteome</keyword>
<dbReference type="EMBL" id="BGZK01000074">
    <property type="protein sequence ID" value="GBP15791.1"/>
    <property type="molecule type" value="Genomic_DNA"/>
</dbReference>
<dbReference type="AlphaFoldDB" id="A0A4C1TP89"/>
<dbReference type="Proteomes" id="UP000299102">
    <property type="component" value="Unassembled WGS sequence"/>
</dbReference>
<gene>
    <name evidence="2" type="ORF">EVAR_93969_1</name>
</gene>
<reference evidence="2 3" key="1">
    <citation type="journal article" date="2019" name="Commun. Biol.">
        <title>The bagworm genome reveals a unique fibroin gene that provides high tensile strength.</title>
        <authorList>
            <person name="Kono N."/>
            <person name="Nakamura H."/>
            <person name="Ohtoshi R."/>
            <person name="Tomita M."/>
            <person name="Numata K."/>
            <person name="Arakawa K."/>
        </authorList>
    </citation>
    <scope>NUCLEOTIDE SEQUENCE [LARGE SCALE GENOMIC DNA]</scope>
</reference>
<accession>A0A4C1TP89</accession>
<protein>
    <submittedName>
        <fullName evidence="2">Uncharacterized protein</fullName>
    </submittedName>
</protein>
<comment type="caution">
    <text evidence="2">The sequence shown here is derived from an EMBL/GenBank/DDBJ whole genome shotgun (WGS) entry which is preliminary data.</text>
</comment>
<evidence type="ECO:0000256" key="1">
    <source>
        <dbReference type="SAM" id="MobiDB-lite"/>
    </source>
</evidence>
<sequence length="159" mass="17853">MTANGLTAVEPRCGRFGRSTKLCRRDRLEQVKENIQKSSISLNPVPFSIPVPALAQIDDERVLLGVFLSHSPVVSPFIRARATIIAPKVYFKNLRKIVIGHTVKGVLGILRERTGMNRERGGGRWAGRPARHTPRARSVREHSHATTRSRRLFNLKCVI</sequence>
<proteinExistence type="predicted"/>
<feature type="region of interest" description="Disordered" evidence="1">
    <location>
        <begin position="118"/>
        <end position="144"/>
    </location>
</feature>
<organism evidence="2 3">
    <name type="scientific">Eumeta variegata</name>
    <name type="common">Bagworm moth</name>
    <name type="synonym">Eumeta japonica</name>
    <dbReference type="NCBI Taxonomy" id="151549"/>
    <lineage>
        <taxon>Eukaryota</taxon>
        <taxon>Metazoa</taxon>
        <taxon>Ecdysozoa</taxon>
        <taxon>Arthropoda</taxon>
        <taxon>Hexapoda</taxon>
        <taxon>Insecta</taxon>
        <taxon>Pterygota</taxon>
        <taxon>Neoptera</taxon>
        <taxon>Endopterygota</taxon>
        <taxon>Lepidoptera</taxon>
        <taxon>Glossata</taxon>
        <taxon>Ditrysia</taxon>
        <taxon>Tineoidea</taxon>
        <taxon>Psychidae</taxon>
        <taxon>Oiketicinae</taxon>
        <taxon>Eumeta</taxon>
    </lineage>
</organism>
<name>A0A4C1TP89_EUMVA</name>